<comment type="catalytic activity">
    <reaction evidence="14 15">
        <text>2 nitric oxide + NADPH + 2 O2 = 2 nitrate + NADP(+) + H(+)</text>
        <dbReference type="Rhea" id="RHEA:19465"/>
        <dbReference type="ChEBI" id="CHEBI:15378"/>
        <dbReference type="ChEBI" id="CHEBI:15379"/>
        <dbReference type="ChEBI" id="CHEBI:16480"/>
        <dbReference type="ChEBI" id="CHEBI:17632"/>
        <dbReference type="ChEBI" id="CHEBI:57783"/>
        <dbReference type="ChEBI" id="CHEBI:58349"/>
        <dbReference type="EC" id="1.14.12.17"/>
    </reaction>
</comment>
<feature type="domain" description="Globin" evidence="16">
    <location>
        <begin position="1"/>
        <end position="138"/>
    </location>
</feature>
<dbReference type="Proteomes" id="UP001597362">
    <property type="component" value="Unassembled WGS sequence"/>
</dbReference>
<dbReference type="SUPFAM" id="SSF63380">
    <property type="entry name" value="Riboflavin synthase domain-like"/>
    <property type="match status" value="1"/>
</dbReference>
<evidence type="ECO:0000256" key="14">
    <source>
        <dbReference type="ARBA" id="ARBA00049433"/>
    </source>
</evidence>
<evidence type="ECO:0000256" key="12">
    <source>
        <dbReference type="ARBA" id="ARBA00023027"/>
    </source>
</evidence>
<keyword evidence="7 15" id="KW-0479">Metal-binding</keyword>
<proteinExistence type="inferred from homology"/>
<dbReference type="Pfam" id="PF00970">
    <property type="entry name" value="FAD_binding_6"/>
    <property type="match status" value="1"/>
</dbReference>
<evidence type="ECO:0000256" key="3">
    <source>
        <dbReference type="ARBA" id="ARBA00022448"/>
    </source>
</evidence>
<dbReference type="SUPFAM" id="SSF46458">
    <property type="entry name" value="Globin-like"/>
    <property type="match status" value="1"/>
</dbReference>
<evidence type="ECO:0000259" key="17">
    <source>
        <dbReference type="PROSITE" id="PS51384"/>
    </source>
</evidence>
<evidence type="ECO:0000256" key="7">
    <source>
        <dbReference type="ARBA" id="ARBA00022723"/>
    </source>
</evidence>
<evidence type="ECO:0000256" key="1">
    <source>
        <dbReference type="ARBA" id="ARBA00006401"/>
    </source>
</evidence>
<feature type="site" description="Involved in heme-bound ligand stabilization and O-O bond activation" evidence="15">
    <location>
        <position position="29"/>
    </location>
</feature>
<comment type="similarity">
    <text evidence="1 15">In the C-terminal section; belongs to the flavoprotein pyridine nucleotide cytochrome reductase family.</text>
</comment>
<feature type="active site" description="Charge relay system" evidence="15">
    <location>
        <position position="137"/>
    </location>
</feature>
<dbReference type="Gene3D" id="1.10.490.10">
    <property type="entry name" value="Globins"/>
    <property type="match status" value="1"/>
</dbReference>
<feature type="binding site" evidence="15">
    <location>
        <begin position="206"/>
        <end position="209"/>
    </location>
    <ligand>
        <name>FAD</name>
        <dbReference type="ChEBI" id="CHEBI:57692"/>
    </ligand>
</feature>
<dbReference type="InterPro" id="IPR017927">
    <property type="entry name" value="FAD-bd_FR_type"/>
</dbReference>
<accession>A0ABW4YLG1</accession>
<keyword evidence="3 15" id="KW-0813">Transport</keyword>
<evidence type="ECO:0000256" key="13">
    <source>
        <dbReference type="ARBA" id="ARBA00048649"/>
    </source>
</evidence>
<feature type="domain" description="FAD-binding FR-type" evidence="17">
    <location>
        <begin position="152"/>
        <end position="262"/>
    </location>
</feature>
<keyword evidence="8 15" id="KW-0274">FAD</keyword>
<protein>
    <recommendedName>
        <fullName evidence="15">Flavohemoprotein</fullName>
    </recommendedName>
    <alternativeName>
        <fullName evidence="15">Flavohemoglobin</fullName>
    </alternativeName>
    <alternativeName>
        <fullName evidence="15">Hemoglobin-like protein</fullName>
    </alternativeName>
    <alternativeName>
        <fullName evidence="15">Nitric oxide dioxygenase</fullName>
        <shortName evidence="15">NO oxygenase</shortName>
        <shortName evidence="15">NOD</shortName>
        <ecNumber evidence="15">1.14.12.17</ecNumber>
    </alternativeName>
</protein>
<dbReference type="PANTHER" id="PTHR43396">
    <property type="entry name" value="FLAVOHEMOPROTEIN"/>
    <property type="match status" value="1"/>
</dbReference>
<comment type="caution">
    <text evidence="15">Lacks conserved residue(s) required for the propagation of feature annotation.</text>
</comment>
<comment type="similarity">
    <text evidence="2 15">Belongs to the globin family. Two-domain flavohemoproteins subfamily.</text>
</comment>
<name>A0ABW4YLG1_9BACL</name>
<dbReference type="Pfam" id="PF00042">
    <property type="entry name" value="Globin"/>
    <property type="match status" value="1"/>
</dbReference>
<dbReference type="InterPro" id="IPR008333">
    <property type="entry name" value="Cbr1-like_FAD-bd_dom"/>
</dbReference>
<evidence type="ECO:0000256" key="5">
    <source>
        <dbReference type="ARBA" id="ARBA00022621"/>
    </source>
</evidence>
<dbReference type="InterPro" id="IPR009050">
    <property type="entry name" value="Globin-like_sf"/>
</dbReference>
<keyword evidence="9 15" id="KW-0521">NADP</keyword>
<keyword evidence="19" id="KW-1185">Reference proteome</keyword>
<keyword evidence="11 15" id="KW-0408">Iron</keyword>
<evidence type="ECO:0000256" key="15">
    <source>
        <dbReference type="HAMAP-Rule" id="MF_01252"/>
    </source>
</evidence>
<evidence type="ECO:0000256" key="2">
    <source>
        <dbReference type="ARBA" id="ARBA00008414"/>
    </source>
</evidence>
<organism evidence="18 19">
    <name type="scientific">Paenibacillus yanchengensis</name>
    <dbReference type="NCBI Taxonomy" id="2035833"/>
    <lineage>
        <taxon>Bacteria</taxon>
        <taxon>Bacillati</taxon>
        <taxon>Bacillota</taxon>
        <taxon>Bacilli</taxon>
        <taxon>Bacillales</taxon>
        <taxon>Paenibacillaceae</taxon>
        <taxon>Paenibacillus</taxon>
    </lineage>
</organism>
<dbReference type="InterPro" id="IPR012292">
    <property type="entry name" value="Globin/Proto"/>
</dbReference>
<comment type="function">
    <text evidence="15">Is involved in NO detoxification in an aerobic process, termed nitric oxide dioxygenase (NOD) reaction that utilizes O(2) and NAD(P)H to convert NO to nitrate, which protects the bacterium from various noxious nitrogen compounds. Therefore, plays a central role in the inducible response to nitrosative stress.</text>
</comment>
<feature type="active site" description="Charge relay system" evidence="15">
    <location>
        <position position="95"/>
    </location>
</feature>
<comment type="domain">
    <text evidence="15">Consists of two distinct domains; an N-terminal heme-containing oxygen-binding domain and a C-terminal reductase domain with binding sites for FAD and NAD(P)H.</text>
</comment>
<dbReference type="EC" id="1.14.12.17" evidence="15"/>
<feature type="site" description="Influences the redox potential of the prosthetic heme and FAD groups" evidence="15">
    <location>
        <position position="393"/>
    </location>
</feature>
<comment type="catalytic activity">
    <reaction evidence="13 15">
        <text>2 nitric oxide + NADH + 2 O2 = 2 nitrate + NAD(+) + H(+)</text>
        <dbReference type="Rhea" id="RHEA:19469"/>
        <dbReference type="ChEBI" id="CHEBI:15378"/>
        <dbReference type="ChEBI" id="CHEBI:15379"/>
        <dbReference type="ChEBI" id="CHEBI:16480"/>
        <dbReference type="ChEBI" id="CHEBI:17632"/>
        <dbReference type="ChEBI" id="CHEBI:57540"/>
        <dbReference type="ChEBI" id="CHEBI:57945"/>
        <dbReference type="EC" id="1.14.12.17"/>
    </reaction>
</comment>
<evidence type="ECO:0000256" key="10">
    <source>
        <dbReference type="ARBA" id="ARBA00023002"/>
    </source>
</evidence>
<dbReference type="PROSITE" id="PS01033">
    <property type="entry name" value="GLOBIN"/>
    <property type="match status" value="1"/>
</dbReference>
<evidence type="ECO:0000256" key="11">
    <source>
        <dbReference type="ARBA" id="ARBA00023004"/>
    </source>
</evidence>
<dbReference type="EMBL" id="JBHUHO010000031">
    <property type="protein sequence ID" value="MFD2116575.1"/>
    <property type="molecule type" value="Genomic_DNA"/>
</dbReference>
<evidence type="ECO:0000259" key="16">
    <source>
        <dbReference type="PROSITE" id="PS01033"/>
    </source>
</evidence>
<dbReference type="CDD" id="cd06184">
    <property type="entry name" value="flavohem_like_fad_nad_binding"/>
    <property type="match status" value="1"/>
</dbReference>
<keyword evidence="15" id="KW-0216">Detoxification</keyword>
<reference evidence="19" key="1">
    <citation type="journal article" date="2019" name="Int. J. Syst. Evol. Microbiol.">
        <title>The Global Catalogue of Microorganisms (GCM) 10K type strain sequencing project: providing services to taxonomists for standard genome sequencing and annotation.</title>
        <authorList>
            <consortium name="The Broad Institute Genomics Platform"/>
            <consortium name="The Broad Institute Genome Sequencing Center for Infectious Disease"/>
            <person name="Wu L."/>
            <person name="Ma J."/>
        </authorList>
    </citation>
    <scope>NUCLEOTIDE SEQUENCE [LARGE SCALE GENOMIC DNA]</scope>
    <source>
        <strain evidence="19">GH52</strain>
    </source>
</reference>
<comment type="caution">
    <text evidence="18">The sequence shown here is derived from an EMBL/GenBank/DDBJ whole genome shotgun (WGS) entry which is preliminary data.</text>
</comment>
<evidence type="ECO:0000256" key="6">
    <source>
        <dbReference type="ARBA" id="ARBA00022630"/>
    </source>
</evidence>
<keyword evidence="6 15" id="KW-0285">Flavoprotein</keyword>
<feature type="binding site" evidence="15">
    <location>
        <position position="190"/>
    </location>
    <ligand>
        <name>FAD</name>
        <dbReference type="ChEBI" id="CHEBI:57692"/>
    </ligand>
</feature>
<evidence type="ECO:0000313" key="19">
    <source>
        <dbReference type="Proteomes" id="UP001597362"/>
    </source>
</evidence>
<keyword evidence="4 15" id="KW-0349">Heme</keyword>
<feature type="site" description="Influences the redox potential of the prosthetic heme and FAD groups" evidence="15">
    <location>
        <position position="84"/>
    </location>
</feature>
<feature type="binding site" evidence="15">
    <location>
        <begin position="274"/>
        <end position="279"/>
    </location>
    <ligand>
        <name>NADP(+)</name>
        <dbReference type="ChEBI" id="CHEBI:58349"/>
    </ligand>
</feature>
<comment type="cofactor">
    <cofactor evidence="15">
        <name>FAD</name>
        <dbReference type="ChEBI" id="CHEBI:57692"/>
    </cofactor>
    <text evidence="15">Binds 1 FAD per subunit.</text>
</comment>
<keyword evidence="5 15" id="KW-0561">Oxygen transport</keyword>
<evidence type="ECO:0000256" key="4">
    <source>
        <dbReference type="ARBA" id="ARBA00022617"/>
    </source>
</evidence>
<comment type="cofactor">
    <cofactor evidence="15">
        <name>heme b</name>
        <dbReference type="ChEBI" id="CHEBI:60344"/>
    </cofactor>
    <text evidence="15">Binds 1 heme b (iron(II)-protoporphyrin IX) group per subunit.</text>
</comment>
<dbReference type="Pfam" id="PF00175">
    <property type="entry name" value="NAD_binding_1"/>
    <property type="match status" value="1"/>
</dbReference>
<dbReference type="CDD" id="cd14777">
    <property type="entry name" value="Yhb1-globin-like"/>
    <property type="match status" value="1"/>
</dbReference>
<dbReference type="Gene3D" id="3.40.50.80">
    <property type="entry name" value="Nucleotide-binding domain of ferredoxin-NADP reductase (FNR) module"/>
    <property type="match status" value="1"/>
</dbReference>
<keyword evidence="10 15" id="KW-0560">Oxidoreductase</keyword>
<evidence type="ECO:0000256" key="8">
    <source>
        <dbReference type="ARBA" id="ARBA00022827"/>
    </source>
</evidence>
<dbReference type="InterPro" id="IPR001433">
    <property type="entry name" value="OxRdtase_FAD/NAD-bd"/>
</dbReference>
<dbReference type="SUPFAM" id="SSF52343">
    <property type="entry name" value="Ferredoxin reductase-like, C-terminal NADP-linked domain"/>
    <property type="match status" value="1"/>
</dbReference>
<dbReference type="PANTHER" id="PTHR43396:SF3">
    <property type="entry name" value="FLAVOHEMOPROTEIN"/>
    <property type="match status" value="1"/>
</dbReference>
<dbReference type="GO" id="GO:0008941">
    <property type="term" value="F:nitric oxide dioxygenase NAD(P)H activity"/>
    <property type="evidence" value="ECO:0007669"/>
    <property type="project" value="UniProtKB-EC"/>
</dbReference>
<dbReference type="RefSeq" id="WP_377772911.1">
    <property type="nucleotide sequence ID" value="NZ_JBHUHO010000031.1"/>
</dbReference>
<dbReference type="InterPro" id="IPR000971">
    <property type="entry name" value="Globin"/>
</dbReference>
<feature type="region of interest" description="Reductase" evidence="15">
    <location>
        <begin position="149"/>
        <end position="408"/>
    </location>
</feature>
<dbReference type="Gene3D" id="2.40.30.10">
    <property type="entry name" value="Translation factors"/>
    <property type="match status" value="1"/>
</dbReference>
<keyword evidence="12 15" id="KW-0520">NAD</keyword>
<dbReference type="InterPro" id="IPR023950">
    <property type="entry name" value="Hmp"/>
</dbReference>
<dbReference type="PROSITE" id="PS51384">
    <property type="entry name" value="FAD_FR"/>
    <property type="match status" value="1"/>
</dbReference>
<sequence>MLSAQTISIIKSTVPVLEVHGQAITTRFYDMLFQNHPELLHIFNHVNQRQGRQQAALANAVYAAAQHIDQLENIMPVVKQIAHKHRSLGVLPEHYPIVGSHLLLAIKEVLGDACTDEILQAWTEAYGIIADAFIAVEEQMYVEAEQQSGGFRHFKPFTVINKVVESSVITSFYLQPLDGSSIPPFTAGQYISIKAAIPGEQYEQIRQYSVSNISGEPYLRISVKREDGGNYPAGKVSNYLHQQVQIGDVLPISAPAGDFVLQSNNKPLVLISGGVGQTPLYSMLSTALAEQVKRPITYVHAAINKEAHAFVEQLKQLQTEHNQLQAYVCYEQPTENDTLHVDYNKAGYIDLPWLRSIIPTDADFYICGPLPFMKAVYHMLTELGIDAKQINYEMFGPALDISTPALSV</sequence>
<dbReference type="HAMAP" id="MF_01252">
    <property type="entry name" value="Hmp"/>
    <property type="match status" value="1"/>
</dbReference>
<evidence type="ECO:0000313" key="18">
    <source>
        <dbReference type="EMBL" id="MFD2116575.1"/>
    </source>
</evidence>
<gene>
    <name evidence="18" type="primary">hmpA</name>
    <name evidence="15" type="synonym">hmp</name>
    <name evidence="18" type="ORF">ACFSJH_12655</name>
</gene>
<dbReference type="PRINTS" id="PR00410">
    <property type="entry name" value="PHEHYDRXLASE"/>
</dbReference>
<dbReference type="InterPro" id="IPR017938">
    <property type="entry name" value="Riboflavin_synthase-like_b-brl"/>
</dbReference>
<dbReference type="InterPro" id="IPR039261">
    <property type="entry name" value="FNR_nucleotide-bd"/>
</dbReference>
<feature type="binding site" description="proximal binding residue" evidence="15">
    <location>
        <position position="85"/>
    </location>
    <ligand>
        <name>heme b</name>
        <dbReference type="ChEBI" id="CHEBI:60344"/>
    </ligand>
    <ligandPart>
        <name>Fe</name>
        <dbReference type="ChEBI" id="CHEBI:18248"/>
    </ligandPart>
</feature>
<evidence type="ECO:0000256" key="9">
    <source>
        <dbReference type="ARBA" id="ARBA00022857"/>
    </source>
</evidence>
<dbReference type="NCBIfam" id="NF009805">
    <property type="entry name" value="PRK13289.1"/>
    <property type="match status" value="1"/>
</dbReference>